<accession>A0A9X4P4Q5</accession>
<dbReference type="AlphaFoldDB" id="A0A9X4P4Q5"/>
<dbReference type="GeneID" id="89495648"/>
<dbReference type="SUPFAM" id="SSF158446">
    <property type="entry name" value="IVS-encoded protein-like"/>
    <property type="match status" value="1"/>
</dbReference>
<evidence type="ECO:0000313" key="1">
    <source>
        <dbReference type="EMBL" id="MDG6193796.1"/>
    </source>
</evidence>
<dbReference type="InterPro" id="IPR036583">
    <property type="entry name" value="23S_rRNA_IVS_sf"/>
</dbReference>
<evidence type="ECO:0000313" key="2">
    <source>
        <dbReference type="Proteomes" id="UP001153203"/>
    </source>
</evidence>
<organism evidence="1 2">
    <name type="scientific">Lactococcus formosensis</name>
    <dbReference type="NCBI Taxonomy" id="1281486"/>
    <lineage>
        <taxon>Bacteria</taxon>
        <taxon>Bacillati</taxon>
        <taxon>Bacillota</taxon>
        <taxon>Bacilli</taxon>
        <taxon>Lactobacillales</taxon>
        <taxon>Streptococcaceae</taxon>
        <taxon>Lactococcus</taxon>
    </lineage>
</organism>
<comment type="caution">
    <text evidence="1">The sequence shown here is derived from an EMBL/GenBank/DDBJ whole genome shotgun (WGS) entry which is preliminary data.</text>
</comment>
<dbReference type="InterPro" id="IPR055360">
    <property type="entry name" value="bAvd"/>
</dbReference>
<reference evidence="1" key="1">
    <citation type="submission" date="2022-06" db="EMBL/GenBank/DDBJ databases">
        <title>Lactococcus from bovine mastitis in China.</title>
        <authorList>
            <person name="Lin Y."/>
            <person name="Han B."/>
        </authorList>
    </citation>
    <scope>NUCLEOTIDE SEQUENCE</scope>
    <source>
        <strain evidence="1">Hebei-B-39</strain>
    </source>
</reference>
<dbReference type="Proteomes" id="UP001153203">
    <property type="component" value="Unassembled WGS sequence"/>
</dbReference>
<dbReference type="RefSeq" id="WP_017369276.1">
    <property type="nucleotide sequence ID" value="NZ_BOVP01000004.1"/>
</dbReference>
<sequence length="142" mass="15865">MKNIAKPKGFELAAQAKLLLREVLKLTSKGPKKYRFSLFQKMETLALDILQDIYEANNSYVAGSDAGRILTQRINLHVDALAKVNILGTLADVAVEYGGISKGEFANLTKLISSVGRMLGAWHKSDRLRYEDFIQEKEVTHV</sequence>
<name>A0A9X4P4Q5_9LACT</name>
<dbReference type="CDD" id="cd16376">
    <property type="entry name" value="Avd_like"/>
    <property type="match status" value="1"/>
</dbReference>
<protein>
    <submittedName>
        <fullName evidence="1">Four helix bundle protein</fullName>
    </submittedName>
</protein>
<proteinExistence type="predicted"/>
<dbReference type="EMBL" id="JAMWGI010000003">
    <property type="protein sequence ID" value="MDG6193796.1"/>
    <property type="molecule type" value="Genomic_DNA"/>
</dbReference>
<dbReference type="Gene3D" id="1.20.1440.60">
    <property type="entry name" value="23S rRNA-intervening sequence"/>
    <property type="match status" value="1"/>
</dbReference>
<gene>
    <name evidence="1" type="ORF">NF708_07260</name>
</gene>